<sequence length="127" mass="14085">MLGSLQLGAREERSVFGAGQRRGQNSQAQERRGRGDRTPGTLTPLSHAHLHVSVFELRLLATSIRRGILKRNIHALIRPGKREAQGEFDILQRGWQSDQLFSFGREPGDLCYSVRSEGAPARVTPGV</sequence>
<feature type="region of interest" description="Disordered" evidence="1">
    <location>
        <begin position="13"/>
        <end position="45"/>
    </location>
</feature>
<gene>
    <name evidence="2" type="ORF">AAFF_G00379010</name>
</gene>
<reference evidence="2" key="1">
    <citation type="journal article" date="2023" name="Science">
        <title>Genome structures resolve the early diversification of teleost fishes.</title>
        <authorList>
            <person name="Parey E."/>
            <person name="Louis A."/>
            <person name="Montfort J."/>
            <person name="Bouchez O."/>
            <person name="Roques C."/>
            <person name="Iampietro C."/>
            <person name="Lluch J."/>
            <person name="Castinel A."/>
            <person name="Donnadieu C."/>
            <person name="Desvignes T."/>
            <person name="Floi Bucao C."/>
            <person name="Jouanno E."/>
            <person name="Wen M."/>
            <person name="Mejri S."/>
            <person name="Dirks R."/>
            <person name="Jansen H."/>
            <person name="Henkel C."/>
            <person name="Chen W.J."/>
            <person name="Zahm M."/>
            <person name="Cabau C."/>
            <person name="Klopp C."/>
            <person name="Thompson A.W."/>
            <person name="Robinson-Rechavi M."/>
            <person name="Braasch I."/>
            <person name="Lecointre G."/>
            <person name="Bobe J."/>
            <person name="Postlethwait J.H."/>
            <person name="Berthelot C."/>
            <person name="Roest Crollius H."/>
            <person name="Guiguen Y."/>
        </authorList>
    </citation>
    <scope>NUCLEOTIDE SEQUENCE</scope>
    <source>
        <strain evidence="2">NC1722</strain>
    </source>
</reference>
<evidence type="ECO:0000313" key="2">
    <source>
        <dbReference type="EMBL" id="KAJ8401584.1"/>
    </source>
</evidence>
<organism evidence="2 3">
    <name type="scientific">Aldrovandia affinis</name>
    <dbReference type="NCBI Taxonomy" id="143900"/>
    <lineage>
        <taxon>Eukaryota</taxon>
        <taxon>Metazoa</taxon>
        <taxon>Chordata</taxon>
        <taxon>Craniata</taxon>
        <taxon>Vertebrata</taxon>
        <taxon>Euteleostomi</taxon>
        <taxon>Actinopterygii</taxon>
        <taxon>Neopterygii</taxon>
        <taxon>Teleostei</taxon>
        <taxon>Notacanthiformes</taxon>
        <taxon>Halosauridae</taxon>
        <taxon>Aldrovandia</taxon>
    </lineage>
</organism>
<accession>A0AAD7SFN6</accession>
<name>A0AAD7SFN6_9TELE</name>
<protein>
    <submittedName>
        <fullName evidence="2">Uncharacterized protein</fullName>
    </submittedName>
</protein>
<evidence type="ECO:0000256" key="1">
    <source>
        <dbReference type="SAM" id="MobiDB-lite"/>
    </source>
</evidence>
<comment type="caution">
    <text evidence="2">The sequence shown here is derived from an EMBL/GenBank/DDBJ whole genome shotgun (WGS) entry which is preliminary data.</text>
</comment>
<proteinExistence type="predicted"/>
<evidence type="ECO:0000313" key="3">
    <source>
        <dbReference type="Proteomes" id="UP001221898"/>
    </source>
</evidence>
<dbReference type="AlphaFoldDB" id="A0AAD7SFN6"/>
<keyword evidence="3" id="KW-1185">Reference proteome</keyword>
<dbReference type="EMBL" id="JAINUG010000069">
    <property type="protein sequence ID" value="KAJ8401584.1"/>
    <property type="molecule type" value="Genomic_DNA"/>
</dbReference>
<dbReference type="Proteomes" id="UP001221898">
    <property type="component" value="Unassembled WGS sequence"/>
</dbReference>